<dbReference type="RefSeq" id="WP_101271251.1">
    <property type="nucleotide sequence ID" value="NZ_CP024199.1"/>
</dbReference>
<gene>
    <name evidence="9" type="ORF">COO20_24175</name>
    <name evidence="8" type="ORF">CSC3H3_02430</name>
</gene>
<dbReference type="EMBL" id="CP024199">
    <property type="protein sequence ID" value="AUG51691.1"/>
    <property type="molecule type" value="Genomic_DNA"/>
</dbReference>
<evidence type="ECO:0000313" key="10">
    <source>
        <dbReference type="Proteomes" id="UP000233458"/>
    </source>
</evidence>
<protein>
    <submittedName>
        <fullName evidence="9">CoA pyrophosphatase</fullName>
    </submittedName>
</protein>
<comment type="cofactor">
    <cofactor evidence="1">
        <name>Mn(2+)</name>
        <dbReference type="ChEBI" id="CHEBI:29035"/>
    </cofactor>
</comment>
<feature type="domain" description="Nudix hydrolase" evidence="7">
    <location>
        <begin position="45"/>
        <end position="183"/>
    </location>
</feature>
<reference evidence="9 11" key="1">
    <citation type="submission" date="2017-09" db="EMBL/GenBank/DDBJ databases">
        <title>Biodiversity and function of Thalassospira species in the particle-attached aromatic-hydrocarbon-degrading consortia from the surface seawater of the South China Sea.</title>
        <authorList>
            <person name="Dong C."/>
            <person name="Liu R."/>
            <person name="Shao Z."/>
        </authorList>
    </citation>
    <scope>NUCLEOTIDE SEQUENCE [LARGE SCALE GENOMIC DNA]</scope>
    <source>
        <strain evidence="9 11">CSC1P2</strain>
    </source>
</reference>
<keyword evidence="10" id="KW-1185">Reference proteome</keyword>
<sequence>MTPEQIITALKAPRDGLELRVGDHAVDFPGSKSRARAFAEGELQARAAAVLVPLVARDNGLSVILTRRTAHLNAHAGQISFPGGRKEDADPDLEETALRETEEEIGLNRQHIRLVGRLNDYYTVTGFQVTPVVGIVTPPFDLVADPFEVDEVFEVPLSFILEQRNQKLQTVEFEGAKRRYFAIPYRQYYIWGATAGMLVNFSDLLRAQGAMPSGI</sequence>
<dbReference type="Pfam" id="PF00293">
    <property type="entry name" value="NUDIX"/>
    <property type="match status" value="1"/>
</dbReference>
<evidence type="ECO:0000259" key="7">
    <source>
        <dbReference type="PROSITE" id="PS51462"/>
    </source>
</evidence>
<evidence type="ECO:0000256" key="6">
    <source>
        <dbReference type="ARBA" id="ARBA00023211"/>
    </source>
</evidence>
<evidence type="ECO:0000256" key="2">
    <source>
        <dbReference type="ARBA" id="ARBA00001946"/>
    </source>
</evidence>
<dbReference type="Gene3D" id="3.90.79.10">
    <property type="entry name" value="Nucleoside Triphosphate Pyrophosphohydrolase"/>
    <property type="match status" value="1"/>
</dbReference>
<dbReference type="InterPro" id="IPR045121">
    <property type="entry name" value="CoAse"/>
</dbReference>
<keyword evidence="6" id="KW-0464">Manganese</keyword>
<reference evidence="8 10" key="2">
    <citation type="submission" date="2017-10" db="EMBL/GenBank/DDBJ databases">
        <title>Biodiversity and function of Thalassospira species in the particle-attached aromatic-hydrocarbon-degrading consortia from the surface seawater of the China South Sea.</title>
        <authorList>
            <person name="Dong C."/>
            <person name="Liu R."/>
            <person name="Shao Z."/>
        </authorList>
    </citation>
    <scope>NUCLEOTIDE SEQUENCE [LARGE SCALE GENOMIC DNA]</scope>
    <source>
        <strain evidence="8 10">CSC3H3</strain>
    </source>
</reference>
<evidence type="ECO:0000256" key="5">
    <source>
        <dbReference type="ARBA" id="ARBA00022842"/>
    </source>
</evidence>
<evidence type="ECO:0000313" key="9">
    <source>
        <dbReference type="EMBL" id="PKR48514.1"/>
    </source>
</evidence>
<dbReference type="OrthoDB" id="9802805at2"/>
<evidence type="ECO:0000313" key="8">
    <source>
        <dbReference type="EMBL" id="AUG51691.1"/>
    </source>
</evidence>
<dbReference type="SUPFAM" id="SSF55811">
    <property type="entry name" value="Nudix"/>
    <property type="match status" value="1"/>
</dbReference>
<evidence type="ECO:0000256" key="3">
    <source>
        <dbReference type="ARBA" id="ARBA00022723"/>
    </source>
</evidence>
<dbReference type="GO" id="GO:0010945">
    <property type="term" value="F:coenzyme A diphosphatase activity"/>
    <property type="evidence" value="ECO:0007669"/>
    <property type="project" value="InterPro"/>
</dbReference>
<dbReference type="AlphaFoldDB" id="A0A2N3KDC5"/>
<dbReference type="InterPro" id="IPR015797">
    <property type="entry name" value="NUDIX_hydrolase-like_dom_sf"/>
</dbReference>
<dbReference type="KEGG" id="thac:CSC3H3_02430"/>
<keyword evidence="3" id="KW-0479">Metal-binding</keyword>
<evidence type="ECO:0000256" key="1">
    <source>
        <dbReference type="ARBA" id="ARBA00001936"/>
    </source>
</evidence>
<evidence type="ECO:0000313" key="11">
    <source>
        <dbReference type="Proteomes" id="UP000233597"/>
    </source>
</evidence>
<dbReference type="NCBIfam" id="NF007980">
    <property type="entry name" value="PRK10707.1"/>
    <property type="match status" value="1"/>
</dbReference>
<evidence type="ECO:0000256" key="4">
    <source>
        <dbReference type="ARBA" id="ARBA00022801"/>
    </source>
</evidence>
<dbReference type="EMBL" id="NWTK01000022">
    <property type="protein sequence ID" value="PKR48514.1"/>
    <property type="molecule type" value="Genomic_DNA"/>
</dbReference>
<dbReference type="InterPro" id="IPR000086">
    <property type="entry name" value="NUDIX_hydrolase_dom"/>
</dbReference>
<comment type="cofactor">
    <cofactor evidence="2">
        <name>Mg(2+)</name>
        <dbReference type="ChEBI" id="CHEBI:18420"/>
    </cofactor>
</comment>
<dbReference type="CDD" id="cd03426">
    <property type="entry name" value="NUDIX_CoAse_Nudt7"/>
    <property type="match status" value="1"/>
</dbReference>
<dbReference type="PANTHER" id="PTHR12992:SF11">
    <property type="entry name" value="MITOCHONDRIAL COENZYME A DIPHOSPHATASE NUDT8"/>
    <property type="match status" value="1"/>
</dbReference>
<organism evidence="9 11">
    <name type="scientific">Thalassospira marina</name>
    <dbReference type="NCBI Taxonomy" id="2048283"/>
    <lineage>
        <taxon>Bacteria</taxon>
        <taxon>Pseudomonadati</taxon>
        <taxon>Pseudomonadota</taxon>
        <taxon>Alphaproteobacteria</taxon>
        <taxon>Rhodospirillales</taxon>
        <taxon>Thalassospiraceae</taxon>
        <taxon>Thalassospira</taxon>
    </lineage>
</organism>
<dbReference type="Proteomes" id="UP000233597">
    <property type="component" value="Unassembled WGS sequence"/>
</dbReference>
<keyword evidence="5" id="KW-0460">Magnesium</keyword>
<keyword evidence="4" id="KW-0378">Hydrolase</keyword>
<dbReference type="PROSITE" id="PS51462">
    <property type="entry name" value="NUDIX"/>
    <property type="match status" value="1"/>
</dbReference>
<accession>A0A2N3KDC5</accession>
<dbReference type="Proteomes" id="UP000233458">
    <property type="component" value="Chromosome"/>
</dbReference>
<proteinExistence type="predicted"/>
<dbReference type="GO" id="GO:0046872">
    <property type="term" value="F:metal ion binding"/>
    <property type="evidence" value="ECO:0007669"/>
    <property type="project" value="UniProtKB-KW"/>
</dbReference>
<dbReference type="PANTHER" id="PTHR12992">
    <property type="entry name" value="NUDIX HYDROLASE"/>
    <property type="match status" value="1"/>
</dbReference>
<name>A0A2N3KDC5_9PROT</name>